<evidence type="ECO:0000313" key="3">
    <source>
        <dbReference type="Proteomes" id="UP000654370"/>
    </source>
</evidence>
<evidence type="ECO:0000256" key="1">
    <source>
        <dbReference type="SAM" id="MobiDB-lite"/>
    </source>
</evidence>
<dbReference type="EMBL" id="JAEPQZ010000007">
    <property type="protein sequence ID" value="KAG2179171.1"/>
    <property type="molecule type" value="Genomic_DNA"/>
</dbReference>
<reference evidence="2" key="1">
    <citation type="submission" date="2020-12" db="EMBL/GenBank/DDBJ databases">
        <title>Metabolic potential, ecology and presence of endohyphal bacteria is reflected in genomic diversity of Mucoromycotina.</title>
        <authorList>
            <person name="Muszewska A."/>
            <person name="Okrasinska A."/>
            <person name="Steczkiewicz K."/>
            <person name="Drgas O."/>
            <person name="Orlowska M."/>
            <person name="Perlinska-Lenart U."/>
            <person name="Aleksandrzak-Piekarczyk T."/>
            <person name="Szatraj K."/>
            <person name="Zielenkiewicz U."/>
            <person name="Pilsyk S."/>
            <person name="Malc E."/>
            <person name="Mieczkowski P."/>
            <person name="Kruszewska J.S."/>
            <person name="Biernat P."/>
            <person name="Pawlowska J."/>
        </authorList>
    </citation>
    <scope>NUCLEOTIDE SEQUENCE</scope>
    <source>
        <strain evidence="2">WA0000067209</strain>
    </source>
</reference>
<dbReference type="Proteomes" id="UP000654370">
    <property type="component" value="Unassembled WGS sequence"/>
</dbReference>
<protein>
    <submittedName>
        <fullName evidence="2">Uncharacterized protein</fullName>
    </submittedName>
</protein>
<evidence type="ECO:0000313" key="2">
    <source>
        <dbReference type="EMBL" id="KAG2179171.1"/>
    </source>
</evidence>
<feature type="region of interest" description="Disordered" evidence="1">
    <location>
        <begin position="28"/>
        <end position="51"/>
    </location>
</feature>
<dbReference type="OrthoDB" id="2414723at2759"/>
<dbReference type="AlphaFoldDB" id="A0A8H7PSA4"/>
<comment type="caution">
    <text evidence="2">The sequence shown here is derived from an EMBL/GenBank/DDBJ whole genome shotgun (WGS) entry which is preliminary data.</text>
</comment>
<accession>A0A8H7PSA4</accession>
<sequence length="336" mass="37709">MTSLLPSSERIPALPFIDRIKSLTMSQKRPVSKTTYQSLRRTSSAGTLDKNHALTTINTVQQSSPPPPPYVAPVSGENDIQILNLADKLQPSQLANAINKSNRTLDRKSIIQGIKLVAIAADEYEDGNDTVALDIYLTGIDKIVMALPGTWPYHAKDDMKTKLALEAKLIRYDFETLLVEERVGILNAETKERYLLASHDVARHNKYGVSSGQGDHVDRFRHFAQYMINLTVAVAILIKQSPIPDILYFLFGSFVQFLIWMDARYHLVERTRDLAVTGVKLILQVDEEYHLHQVASETMYMVVAAGLKAAVAFKESPSYQEVKRQQAKTDAQSDHQ</sequence>
<proteinExistence type="predicted"/>
<organism evidence="2 3">
    <name type="scientific">Mortierella isabellina</name>
    <name type="common">Filamentous fungus</name>
    <name type="synonym">Umbelopsis isabellina</name>
    <dbReference type="NCBI Taxonomy" id="91625"/>
    <lineage>
        <taxon>Eukaryota</taxon>
        <taxon>Fungi</taxon>
        <taxon>Fungi incertae sedis</taxon>
        <taxon>Mucoromycota</taxon>
        <taxon>Mucoromycotina</taxon>
        <taxon>Umbelopsidomycetes</taxon>
        <taxon>Umbelopsidales</taxon>
        <taxon>Umbelopsidaceae</taxon>
        <taxon>Umbelopsis</taxon>
    </lineage>
</organism>
<keyword evidence="3" id="KW-1185">Reference proteome</keyword>
<feature type="compositionally biased region" description="Polar residues" evidence="1">
    <location>
        <begin position="28"/>
        <end position="46"/>
    </location>
</feature>
<gene>
    <name evidence="2" type="ORF">INT43_002021</name>
</gene>
<name>A0A8H7PSA4_MORIS</name>